<keyword evidence="3" id="KW-1185">Reference proteome</keyword>
<keyword evidence="1" id="KW-0472">Membrane</keyword>
<evidence type="ECO:0000313" key="2">
    <source>
        <dbReference type="EMBL" id="KAH8983035.1"/>
    </source>
</evidence>
<feature type="transmembrane region" description="Helical" evidence="1">
    <location>
        <begin position="112"/>
        <end position="132"/>
    </location>
</feature>
<keyword evidence="1" id="KW-0812">Transmembrane</keyword>
<feature type="transmembrane region" description="Helical" evidence="1">
    <location>
        <begin position="47"/>
        <end position="66"/>
    </location>
</feature>
<protein>
    <submittedName>
        <fullName evidence="2">Uncharacterized protein</fullName>
    </submittedName>
</protein>
<evidence type="ECO:0000313" key="3">
    <source>
        <dbReference type="Proteomes" id="UP001201163"/>
    </source>
</evidence>
<feature type="transmembrane region" description="Helical" evidence="1">
    <location>
        <begin position="152"/>
        <end position="176"/>
    </location>
</feature>
<organism evidence="2 3">
    <name type="scientific">Lactarius akahatsu</name>
    <dbReference type="NCBI Taxonomy" id="416441"/>
    <lineage>
        <taxon>Eukaryota</taxon>
        <taxon>Fungi</taxon>
        <taxon>Dikarya</taxon>
        <taxon>Basidiomycota</taxon>
        <taxon>Agaricomycotina</taxon>
        <taxon>Agaricomycetes</taxon>
        <taxon>Russulales</taxon>
        <taxon>Russulaceae</taxon>
        <taxon>Lactarius</taxon>
    </lineage>
</organism>
<feature type="transmembrane region" description="Helical" evidence="1">
    <location>
        <begin position="78"/>
        <end position="100"/>
    </location>
</feature>
<accession>A0AAD4LDP7</accession>
<evidence type="ECO:0000256" key="1">
    <source>
        <dbReference type="SAM" id="Phobius"/>
    </source>
</evidence>
<sequence length="250" mass="28599">MGRTSNSLVVNVKLVHVLGGIYIWEWVSTVQFEWEVFTGRRRFRWSFVVYELCRTLCLASIITLIAGLNVAHYINCEAWFRALLVFSYFGIALSSLLILLRGVAIWGRSLTVLVFTASVWLCNIGTSIYSVMQGSVVWVPVINTCLITQTQRFRWGITVNLITDVILLTVMFAGVLNKRSTTGLWRVLYIQGLSWILVAVLSKILPATLSWVNIDDGWNLMFQAPHMVIMVIMATRVYRDLFEYINPTYQ</sequence>
<dbReference type="AlphaFoldDB" id="A0AAD4LDP7"/>
<gene>
    <name evidence="2" type="ORF">EDB92DRAFT_1613941</name>
</gene>
<feature type="transmembrane region" description="Helical" evidence="1">
    <location>
        <begin position="188"/>
        <end position="214"/>
    </location>
</feature>
<comment type="caution">
    <text evidence="2">The sequence shown here is derived from an EMBL/GenBank/DDBJ whole genome shotgun (WGS) entry which is preliminary data.</text>
</comment>
<dbReference type="EMBL" id="JAKELL010000093">
    <property type="protein sequence ID" value="KAH8983035.1"/>
    <property type="molecule type" value="Genomic_DNA"/>
</dbReference>
<name>A0AAD4LDP7_9AGAM</name>
<reference evidence="2" key="1">
    <citation type="submission" date="2022-01" db="EMBL/GenBank/DDBJ databases">
        <title>Comparative genomics reveals a dynamic genome evolution in the ectomycorrhizal milk-cap (Lactarius) mushrooms.</title>
        <authorList>
            <consortium name="DOE Joint Genome Institute"/>
            <person name="Lebreton A."/>
            <person name="Tang N."/>
            <person name="Kuo A."/>
            <person name="LaButti K."/>
            <person name="Drula E."/>
            <person name="Barry K."/>
            <person name="Clum A."/>
            <person name="Lipzen A."/>
            <person name="Mousain D."/>
            <person name="Ng V."/>
            <person name="Wang R."/>
            <person name="Wang X."/>
            <person name="Dai Y."/>
            <person name="Henrissat B."/>
            <person name="Grigoriev I.V."/>
            <person name="Guerin-Laguette A."/>
            <person name="Yu F."/>
            <person name="Martin F.M."/>
        </authorList>
    </citation>
    <scope>NUCLEOTIDE SEQUENCE</scope>
    <source>
        <strain evidence="2">QP</strain>
    </source>
</reference>
<proteinExistence type="predicted"/>
<dbReference type="Proteomes" id="UP001201163">
    <property type="component" value="Unassembled WGS sequence"/>
</dbReference>
<keyword evidence="1" id="KW-1133">Transmembrane helix</keyword>